<proteinExistence type="predicted"/>
<gene>
    <name evidence="2" type="ORF">COZ07_03715</name>
</gene>
<dbReference type="NCBIfam" id="NF033520">
    <property type="entry name" value="transpos_IS982"/>
    <property type="match status" value="1"/>
</dbReference>
<protein>
    <recommendedName>
        <fullName evidence="1">Transposase DDE domain-containing protein</fullName>
    </recommendedName>
</protein>
<organism evidence="2 3">
    <name type="scientific">Candidatus Infernicultor aquiphilus</name>
    <dbReference type="NCBI Taxonomy" id="1805029"/>
    <lineage>
        <taxon>Bacteria</taxon>
        <taxon>Pseudomonadati</taxon>
        <taxon>Atribacterota</taxon>
        <taxon>Candidatus Phoenicimicrobiia</taxon>
        <taxon>Candidatus Pheonicimicrobiales</taxon>
        <taxon>Candidatus Phoenicimicrobiaceae</taxon>
        <taxon>Candidatus Infernicultor</taxon>
    </lineage>
</organism>
<dbReference type="RefSeq" id="WP_406607255.1">
    <property type="nucleotide sequence ID" value="NZ_PFKO01000138.1"/>
</dbReference>
<name>A0A2M7PRT6_9BACT</name>
<feature type="domain" description="Transposase DDE" evidence="1">
    <location>
        <begin position="124"/>
        <end position="268"/>
    </location>
</feature>
<reference evidence="2 3" key="1">
    <citation type="submission" date="2017-09" db="EMBL/GenBank/DDBJ databases">
        <title>Depth-based differentiation of microbial function through sediment-hosted aquifers and enrichment of novel symbionts in the deep terrestrial subsurface.</title>
        <authorList>
            <person name="Probst A.J."/>
            <person name="Ladd B."/>
            <person name="Jarett J.K."/>
            <person name="Geller-Mcgrath D.E."/>
            <person name="Sieber C.M."/>
            <person name="Emerson J.B."/>
            <person name="Anantharaman K."/>
            <person name="Thomas B.C."/>
            <person name="Malmstrom R."/>
            <person name="Stieglmeier M."/>
            <person name="Klingl A."/>
            <person name="Woyke T."/>
            <person name="Ryan C.M."/>
            <person name="Banfield J.F."/>
        </authorList>
    </citation>
    <scope>NUCLEOTIDE SEQUENCE [LARGE SCALE GENOMIC DNA]</scope>
    <source>
        <strain evidence="2">CG_4_10_14_3_um_filter_34_13</strain>
    </source>
</reference>
<comment type="caution">
    <text evidence="2">The sequence shown here is derived from an EMBL/GenBank/DDBJ whole genome shotgun (WGS) entry which is preliminary data.</text>
</comment>
<sequence>MTYLNKLADLELILISIYCFVDDFIKNILLNIKYALQRPDRNNPPVKKFNLGLAELTSLALFKFFTGHRNWKTFYYFVKTYHQTDFPNLPSYQNFLRAMNKLSFFALFLLQAFMSFFRKITGLKKIKITDSTKLEVCKIKREFSHKVVRGLAAKSKSTMGWFYGFKLHIICNELMQILSFRITAGNIDDRKGLDMIWNNIFGLIIADAGYLGKNWQEKAKNLGKQLFTAVKANMKKIMTKTQHQLLKLRQRVETIFSVLKLRLGLETSLPRSPLGYFAHYIWCLTAYQINQYFTYIFTRKEGLLSEAKGMLA</sequence>
<dbReference type="EMBL" id="PFKO01000138">
    <property type="protein sequence ID" value="PIY33007.1"/>
    <property type="molecule type" value="Genomic_DNA"/>
</dbReference>
<dbReference type="Proteomes" id="UP000230646">
    <property type="component" value="Unassembled WGS sequence"/>
</dbReference>
<dbReference type="AlphaFoldDB" id="A0A2M7PRT6"/>
<evidence type="ECO:0000259" key="1">
    <source>
        <dbReference type="Pfam" id="PF13612"/>
    </source>
</evidence>
<evidence type="ECO:0000313" key="3">
    <source>
        <dbReference type="Proteomes" id="UP000230646"/>
    </source>
</evidence>
<evidence type="ECO:0000313" key="2">
    <source>
        <dbReference type="EMBL" id="PIY33007.1"/>
    </source>
</evidence>
<dbReference type="InterPro" id="IPR025668">
    <property type="entry name" value="Tnp_DDE_dom"/>
</dbReference>
<dbReference type="Pfam" id="PF13612">
    <property type="entry name" value="DDE_Tnp_1_3"/>
    <property type="match status" value="1"/>
</dbReference>
<accession>A0A2M7PRT6</accession>